<dbReference type="Proteomes" id="UP000477543">
    <property type="component" value="Unassembled WGS sequence"/>
</dbReference>
<sequence length="169" mass="19325">MITERRKAKHGEPFRNFTADFVNDHFLGKLPSAEEQMNIPELHTPAAQRMQELFGCPEARRHLTSYGWMEGMPVVFAHACERVEDIMGLVSVHGRAVLLVRIDGQNNDLQLWHISVPSPIFTRVEPVSPESTIQDLCVRHPKSRLTPFRVAFWSHSAAIHEIPLHPYTN</sequence>
<gene>
    <name evidence="2" type="ORF">C1H84_09935</name>
    <name evidence="1" type="ORF">GT020_09195</name>
</gene>
<dbReference type="RefSeq" id="WP_047120528.1">
    <property type="nucleotide sequence ID" value="NZ_CM125969.1"/>
</dbReference>
<reference evidence="2 3" key="1">
    <citation type="submission" date="2018-01" db="EMBL/GenBank/DDBJ databases">
        <title>Glutamicibacter soli strain NHPC-3 Whole genome sequence and assembly.</title>
        <authorList>
            <person name="Choudhury P."/>
            <person name="Gupta D."/>
            <person name="Sengupta K."/>
            <person name="Jawed A."/>
            <person name="Sultana N."/>
            <person name="Saha P."/>
        </authorList>
    </citation>
    <scope>NUCLEOTIDE SEQUENCE [LARGE SCALE GENOMIC DNA]</scope>
    <source>
        <strain evidence="2 3">NHPC-3</strain>
    </source>
</reference>
<proteinExistence type="predicted"/>
<dbReference type="EMBL" id="WYDN01000007">
    <property type="protein sequence ID" value="NAZ16237.1"/>
    <property type="molecule type" value="Genomic_DNA"/>
</dbReference>
<evidence type="ECO:0000313" key="1">
    <source>
        <dbReference type="EMBL" id="NAZ16237.1"/>
    </source>
</evidence>
<accession>A0A365YFN2</accession>
<dbReference type="EMBL" id="POAF01000004">
    <property type="protein sequence ID" value="RBM01100.1"/>
    <property type="molecule type" value="Genomic_DNA"/>
</dbReference>
<keyword evidence="3" id="KW-1185">Reference proteome</keyword>
<evidence type="ECO:0000313" key="2">
    <source>
        <dbReference type="EMBL" id="RBM01100.1"/>
    </source>
</evidence>
<dbReference type="Proteomes" id="UP000252167">
    <property type="component" value="Unassembled WGS sequence"/>
</dbReference>
<name>A0A365YFN2_9MICC</name>
<evidence type="ECO:0000313" key="3">
    <source>
        <dbReference type="Proteomes" id="UP000252167"/>
    </source>
</evidence>
<protein>
    <submittedName>
        <fullName evidence="2">Uncharacterized protein</fullName>
    </submittedName>
</protein>
<comment type="caution">
    <text evidence="2">The sequence shown here is derived from an EMBL/GenBank/DDBJ whole genome shotgun (WGS) entry which is preliminary data.</text>
</comment>
<organism evidence="2 3">
    <name type="scientific">Glutamicibacter soli</name>
    <dbReference type="NCBI Taxonomy" id="453836"/>
    <lineage>
        <taxon>Bacteria</taxon>
        <taxon>Bacillati</taxon>
        <taxon>Actinomycetota</taxon>
        <taxon>Actinomycetes</taxon>
        <taxon>Micrococcales</taxon>
        <taxon>Micrococcaceae</taxon>
        <taxon>Glutamicibacter</taxon>
    </lineage>
</organism>
<dbReference type="AlphaFoldDB" id="A0A365YFN2"/>
<evidence type="ECO:0000313" key="4">
    <source>
        <dbReference type="Proteomes" id="UP000477543"/>
    </source>
</evidence>
<reference evidence="1 4" key="2">
    <citation type="submission" date="2020-01" db="EMBL/GenBank/DDBJ databases">
        <title>Glutamicibacter soli M275.</title>
        <authorList>
            <person name="Meng X."/>
        </authorList>
    </citation>
    <scope>NUCLEOTIDE SEQUENCE [LARGE SCALE GENOMIC DNA]</scope>
    <source>
        <strain evidence="1 4">M275</strain>
    </source>
</reference>